<feature type="domain" description="HMA" evidence="1">
    <location>
        <begin position="1"/>
        <end position="66"/>
    </location>
</feature>
<name>A0A1I6GBY6_9FLAO</name>
<reference evidence="2 3" key="1">
    <citation type="submission" date="2016-10" db="EMBL/GenBank/DDBJ databases">
        <authorList>
            <person name="de Groot N.N."/>
        </authorList>
    </citation>
    <scope>NUCLEOTIDE SEQUENCE [LARGE SCALE GENOMIC DNA]</scope>
    <source>
        <strain evidence="2 3">DSM 21019</strain>
    </source>
</reference>
<dbReference type="SUPFAM" id="SSF55008">
    <property type="entry name" value="HMA, heavy metal-associated domain"/>
    <property type="match status" value="1"/>
</dbReference>
<organism evidence="2 3">
    <name type="scientific">Robiginitalea myxolifaciens</name>
    <dbReference type="NCBI Taxonomy" id="400055"/>
    <lineage>
        <taxon>Bacteria</taxon>
        <taxon>Pseudomonadati</taxon>
        <taxon>Bacteroidota</taxon>
        <taxon>Flavobacteriia</taxon>
        <taxon>Flavobacteriales</taxon>
        <taxon>Flavobacteriaceae</taxon>
        <taxon>Robiginitalea</taxon>
    </lineage>
</organism>
<sequence length="90" mass="9718">MKTEIFVQNVKCGGCGTTISKRLQKLEGVSEVMVDPAEGKIILEHQEEAALDQAPKILKSLGYPLAEVSNSLRDKAKSFVSCGIGRLDKA</sequence>
<evidence type="ECO:0000313" key="3">
    <source>
        <dbReference type="Proteomes" id="UP000199534"/>
    </source>
</evidence>
<dbReference type="AlphaFoldDB" id="A0A1I6GBY6"/>
<dbReference type="InterPro" id="IPR036163">
    <property type="entry name" value="HMA_dom_sf"/>
</dbReference>
<dbReference type="Gene3D" id="3.30.70.100">
    <property type="match status" value="1"/>
</dbReference>
<dbReference type="PROSITE" id="PS50846">
    <property type="entry name" value="HMA_2"/>
    <property type="match status" value="1"/>
</dbReference>
<dbReference type="STRING" id="400055.SAMN04490243_1558"/>
<dbReference type="CDD" id="cd00371">
    <property type="entry name" value="HMA"/>
    <property type="match status" value="1"/>
</dbReference>
<accession>A0A1I6GBY6</accession>
<evidence type="ECO:0000259" key="1">
    <source>
        <dbReference type="PROSITE" id="PS50846"/>
    </source>
</evidence>
<dbReference type="InterPro" id="IPR006121">
    <property type="entry name" value="HMA_dom"/>
</dbReference>
<gene>
    <name evidence="2" type="ORF">SAMN04490243_1558</name>
</gene>
<dbReference type="GO" id="GO:0046872">
    <property type="term" value="F:metal ion binding"/>
    <property type="evidence" value="ECO:0007669"/>
    <property type="project" value="InterPro"/>
</dbReference>
<dbReference type="RefSeq" id="WP_092981929.1">
    <property type="nucleotide sequence ID" value="NZ_FOYQ01000001.1"/>
</dbReference>
<dbReference type="OrthoDB" id="677920at2"/>
<dbReference type="Proteomes" id="UP000199534">
    <property type="component" value="Unassembled WGS sequence"/>
</dbReference>
<keyword evidence="3" id="KW-1185">Reference proteome</keyword>
<dbReference type="EMBL" id="FOYQ01000001">
    <property type="protein sequence ID" value="SFR39724.1"/>
    <property type="molecule type" value="Genomic_DNA"/>
</dbReference>
<dbReference type="Pfam" id="PF00403">
    <property type="entry name" value="HMA"/>
    <property type="match status" value="1"/>
</dbReference>
<proteinExistence type="predicted"/>
<evidence type="ECO:0000313" key="2">
    <source>
        <dbReference type="EMBL" id="SFR39724.1"/>
    </source>
</evidence>
<protein>
    <submittedName>
        <fullName evidence="2">Copper chaperone CopZ</fullName>
    </submittedName>
</protein>